<accession>A0A5D0G9S2</accession>
<keyword evidence="3" id="KW-1185">Reference proteome</keyword>
<keyword evidence="1" id="KW-0812">Transmembrane</keyword>
<dbReference type="AlphaFoldDB" id="A0A5D0G9S2"/>
<reference evidence="2 3" key="1">
    <citation type="submission" date="2019-08" db="EMBL/GenBank/DDBJ databases">
        <title>Formosa sediminis sp. nov., isolated from marine sediment.</title>
        <authorList>
            <person name="Cao W.R."/>
        </authorList>
    </citation>
    <scope>NUCLEOTIDE SEQUENCE [LARGE SCALE GENOMIC DNA]</scope>
    <source>
        <strain evidence="2 3">1494</strain>
    </source>
</reference>
<evidence type="ECO:0000313" key="2">
    <source>
        <dbReference type="EMBL" id="TYA55718.1"/>
    </source>
</evidence>
<sequence length="59" mass="6660">MDITELNTRVGFLGGTLFSIVFNISLDNILFTIVMASIGASVSYVVSKFLNFLFRYFKK</sequence>
<name>A0A5D0G9S2_9FLAO</name>
<proteinExistence type="predicted"/>
<feature type="transmembrane region" description="Helical" evidence="1">
    <location>
        <begin position="29"/>
        <end position="54"/>
    </location>
</feature>
<gene>
    <name evidence="2" type="ORF">FVF61_07320</name>
</gene>
<dbReference type="EMBL" id="VSFC01000033">
    <property type="protein sequence ID" value="TYA55718.1"/>
    <property type="molecule type" value="Genomic_DNA"/>
</dbReference>
<evidence type="ECO:0000256" key="1">
    <source>
        <dbReference type="SAM" id="Phobius"/>
    </source>
</evidence>
<keyword evidence="1" id="KW-0472">Membrane</keyword>
<dbReference type="Proteomes" id="UP000324550">
    <property type="component" value="Unassembled WGS sequence"/>
</dbReference>
<organism evidence="2 3">
    <name type="scientific">Formosa maritima</name>
    <dbReference type="NCBI Taxonomy" id="2592046"/>
    <lineage>
        <taxon>Bacteria</taxon>
        <taxon>Pseudomonadati</taxon>
        <taxon>Bacteroidota</taxon>
        <taxon>Flavobacteriia</taxon>
        <taxon>Flavobacteriales</taxon>
        <taxon>Flavobacteriaceae</taxon>
        <taxon>Formosa</taxon>
    </lineage>
</organism>
<protein>
    <submittedName>
        <fullName evidence="2">Uncharacterized protein</fullName>
    </submittedName>
</protein>
<comment type="caution">
    <text evidence="2">The sequence shown here is derived from an EMBL/GenBank/DDBJ whole genome shotgun (WGS) entry which is preliminary data.</text>
</comment>
<keyword evidence="1" id="KW-1133">Transmembrane helix</keyword>
<evidence type="ECO:0000313" key="3">
    <source>
        <dbReference type="Proteomes" id="UP000324550"/>
    </source>
</evidence>